<evidence type="ECO:0000313" key="4">
    <source>
        <dbReference type="EMBL" id="OQR91410.1"/>
    </source>
</evidence>
<evidence type="ECO:0000256" key="2">
    <source>
        <dbReference type="PIRSR" id="PIRSR602401-1"/>
    </source>
</evidence>
<organism evidence="4 5">
    <name type="scientific">Achlya hypogyna</name>
    <name type="common">Oomycete</name>
    <name type="synonym">Protoachlya hypogyna</name>
    <dbReference type="NCBI Taxonomy" id="1202772"/>
    <lineage>
        <taxon>Eukaryota</taxon>
        <taxon>Sar</taxon>
        <taxon>Stramenopiles</taxon>
        <taxon>Oomycota</taxon>
        <taxon>Saprolegniomycetes</taxon>
        <taxon>Saprolegniales</taxon>
        <taxon>Achlyaceae</taxon>
        <taxon>Achlya</taxon>
    </lineage>
</organism>
<dbReference type="PROSITE" id="PS00086">
    <property type="entry name" value="CYTOCHROME_P450"/>
    <property type="match status" value="1"/>
</dbReference>
<dbReference type="PANTHER" id="PTHR24291:SF175">
    <property type="entry name" value="CYTOCHROME P450"/>
    <property type="match status" value="1"/>
</dbReference>
<dbReference type="InterPro" id="IPR036396">
    <property type="entry name" value="Cyt_P450_sf"/>
</dbReference>
<dbReference type="InterPro" id="IPR050196">
    <property type="entry name" value="Cytochrome_P450_Monoox"/>
</dbReference>
<keyword evidence="2 3" id="KW-0408">Iron</keyword>
<dbReference type="InterPro" id="IPR017972">
    <property type="entry name" value="Cyt_P450_CS"/>
</dbReference>
<comment type="caution">
    <text evidence="4">The sequence shown here is derived from an EMBL/GenBank/DDBJ whole genome shotgun (WGS) entry which is preliminary data.</text>
</comment>
<dbReference type="AlphaFoldDB" id="A0A1V9Z0U2"/>
<dbReference type="PANTHER" id="PTHR24291">
    <property type="entry name" value="CYTOCHROME P450 FAMILY 4"/>
    <property type="match status" value="1"/>
</dbReference>
<dbReference type="InterPro" id="IPR001128">
    <property type="entry name" value="Cyt_P450"/>
</dbReference>
<dbReference type="GO" id="GO:0005506">
    <property type="term" value="F:iron ion binding"/>
    <property type="evidence" value="ECO:0007669"/>
    <property type="project" value="InterPro"/>
</dbReference>
<name>A0A1V9Z0U2_ACHHY</name>
<reference evidence="4 5" key="1">
    <citation type="journal article" date="2014" name="Genome Biol. Evol.">
        <title>The secreted proteins of Achlya hypogyna and Thraustotheca clavata identify the ancestral oomycete secretome and reveal gene acquisitions by horizontal gene transfer.</title>
        <authorList>
            <person name="Misner I."/>
            <person name="Blouin N."/>
            <person name="Leonard G."/>
            <person name="Richards T.A."/>
            <person name="Lane C.E."/>
        </authorList>
    </citation>
    <scope>NUCLEOTIDE SEQUENCE [LARGE SCALE GENOMIC DNA]</scope>
    <source>
        <strain evidence="4 5">ATCC 48635</strain>
    </source>
</reference>
<proteinExistence type="inferred from homology"/>
<comment type="cofactor">
    <cofactor evidence="2">
        <name>heme</name>
        <dbReference type="ChEBI" id="CHEBI:30413"/>
    </cofactor>
</comment>
<keyword evidence="2 3" id="KW-0349">Heme</keyword>
<accession>A0A1V9Z0U2</accession>
<dbReference type="Gene3D" id="1.10.630.10">
    <property type="entry name" value="Cytochrome P450"/>
    <property type="match status" value="1"/>
</dbReference>
<dbReference type="OrthoDB" id="68568at2759"/>
<feature type="binding site" description="axial binding residue" evidence="2">
    <location>
        <position position="455"/>
    </location>
    <ligand>
        <name>heme</name>
        <dbReference type="ChEBI" id="CHEBI:30413"/>
    </ligand>
    <ligandPart>
        <name>Fe</name>
        <dbReference type="ChEBI" id="CHEBI:18248"/>
    </ligandPart>
</feature>
<evidence type="ECO:0000313" key="5">
    <source>
        <dbReference type="Proteomes" id="UP000243579"/>
    </source>
</evidence>
<dbReference type="EMBL" id="JNBR01000535">
    <property type="protein sequence ID" value="OQR91410.1"/>
    <property type="molecule type" value="Genomic_DNA"/>
</dbReference>
<sequence length="511" mass="57313">MEPSTSWELAPGAAIALSLPLAYVGYRFLKRPHPLDILPGPPSKSVIYGNAREFGRTRWSDATPFPEPFSTWMRDYGLAFHYRVLFYHRVALADPVSLKHVLVTNAVNYPRSDVSRALLRNLTGGDGLLSSEDPTHAAQRKRLNPHFAHTVFKSYIPVFGQEVSRLAAELDAVVTSKTPVHLPDLTTRLTLNIIGKTAFGYDFDAFDAQRAKSVIDAFEQLNTPPRLLYTLGLIFIPGFRHWPLPYLEQIQRAKATLYKIVDDVVAHKLKAPTAAADLLDLMLDGITPDEARVHVMTFMFAGHETTSNSLCWVLGVLTRHPEVEQRVVRECRQMLTRHDGMVTWDALAELPYLTAVIHETLRLYPTALFITARNCERDDYIPRTNAPPFLMPKGAHVSVSVGAIHRNPLYWTDPDMFCPDRFIEGSREHEADKALRDGKGNTFVFMPFSAGTKNCIGKRFAIAEMQTALALLLPKYAFKLTPDAVLHPKMTGVTIKPSNLCMTVEARPTEP</sequence>
<comment type="similarity">
    <text evidence="1 3">Belongs to the cytochrome P450 family.</text>
</comment>
<dbReference type="GO" id="GO:0004497">
    <property type="term" value="F:monooxygenase activity"/>
    <property type="evidence" value="ECO:0007669"/>
    <property type="project" value="UniProtKB-KW"/>
</dbReference>
<dbReference type="InterPro" id="IPR002401">
    <property type="entry name" value="Cyt_P450_E_grp-I"/>
</dbReference>
<dbReference type="PRINTS" id="PR00385">
    <property type="entry name" value="P450"/>
</dbReference>
<dbReference type="GO" id="GO:0016705">
    <property type="term" value="F:oxidoreductase activity, acting on paired donors, with incorporation or reduction of molecular oxygen"/>
    <property type="evidence" value="ECO:0007669"/>
    <property type="project" value="InterPro"/>
</dbReference>
<keyword evidence="3" id="KW-0560">Oxidoreductase</keyword>
<gene>
    <name evidence="4" type="ORF">ACHHYP_04710</name>
</gene>
<evidence type="ECO:0000256" key="1">
    <source>
        <dbReference type="ARBA" id="ARBA00010617"/>
    </source>
</evidence>
<dbReference type="SUPFAM" id="SSF48264">
    <property type="entry name" value="Cytochrome P450"/>
    <property type="match status" value="1"/>
</dbReference>
<keyword evidence="3" id="KW-0503">Monooxygenase</keyword>
<keyword evidence="5" id="KW-1185">Reference proteome</keyword>
<dbReference type="Pfam" id="PF00067">
    <property type="entry name" value="p450"/>
    <property type="match status" value="1"/>
</dbReference>
<dbReference type="PRINTS" id="PR00463">
    <property type="entry name" value="EP450I"/>
</dbReference>
<dbReference type="Proteomes" id="UP000243579">
    <property type="component" value="Unassembled WGS sequence"/>
</dbReference>
<protein>
    <recommendedName>
        <fullName evidence="6">Cytochrome P450</fullName>
    </recommendedName>
</protein>
<evidence type="ECO:0008006" key="6">
    <source>
        <dbReference type="Google" id="ProtNLM"/>
    </source>
</evidence>
<dbReference type="STRING" id="1202772.A0A1V9Z0U2"/>
<evidence type="ECO:0000256" key="3">
    <source>
        <dbReference type="RuleBase" id="RU000461"/>
    </source>
</evidence>
<dbReference type="GO" id="GO:0020037">
    <property type="term" value="F:heme binding"/>
    <property type="evidence" value="ECO:0007669"/>
    <property type="project" value="InterPro"/>
</dbReference>
<keyword evidence="2 3" id="KW-0479">Metal-binding</keyword>